<reference evidence="1 2" key="1">
    <citation type="journal article" date="2021" name="Int. J. Syst. Evol. Microbiol.">
        <title>Reticulibacter mediterranei gen. nov., sp. nov., within the new family Reticulibacteraceae fam. nov., and Ktedonospora formicarum gen. nov., sp. nov., Ktedonobacter robiniae sp. nov., Dictyobacter formicarum sp. nov. and Dictyobacter arantiisoli sp. nov., belonging to the class Ktedonobacteria.</title>
        <authorList>
            <person name="Yabe S."/>
            <person name="Zheng Y."/>
            <person name="Wang C.M."/>
            <person name="Sakai Y."/>
            <person name="Abe K."/>
            <person name="Yokota A."/>
            <person name="Donadio S."/>
            <person name="Cavaletti L."/>
            <person name="Monciardini P."/>
        </authorList>
    </citation>
    <scope>NUCLEOTIDE SEQUENCE [LARGE SCALE GENOMIC DNA]</scope>
    <source>
        <strain evidence="1 2">SOSP1-9</strain>
    </source>
</reference>
<accession>A0ABQ3VRK0</accession>
<proteinExistence type="predicted"/>
<organism evidence="1 2">
    <name type="scientific">Dictyobacter formicarum</name>
    <dbReference type="NCBI Taxonomy" id="2778368"/>
    <lineage>
        <taxon>Bacteria</taxon>
        <taxon>Bacillati</taxon>
        <taxon>Chloroflexota</taxon>
        <taxon>Ktedonobacteria</taxon>
        <taxon>Ktedonobacterales</taxon>
        <taxon>Dictyobacteraceae</taxon>
        <taxon>Dictyobacter</taxon>
    </lineage>
</organism>
<evidence type="ECO:0008006" key="3">
    <source>
        <dbReference type="Google" id="ProtNLM"/>
    </source>
</evidence>
<dbReference type="Proteomes" id="UP000635565">
    <property type="component" value="Unassembled WGS sequence"/>
</dbReference>
<dbReference type="EMBL" id="BNJJ01000021">
    <property type="protein sequence ID" value="GHO88023.1"/>
    <property type="molecule type" value="Genomic_DNA"/>
</dbReference>
<protein>
    <recommendedName>
        <fullName evidence="3">Apea-like HEPN domain-containing protein</fullName>
    </recommendedName>
</protein>
<keyword evidence="2" id="KW-1185">Reference proteome</keyword>
<evidence type="ECO:0000313" key="2">
    <source>
        <dbReference type="Proteomes" id="UP000635565"/>
    </source>
</evidence>
<dbReference type="RefSeq" id="WP_201365549.1">
    <property type="nucleotide sequence ID" value="NZ_BNJJ01000021.1"/>
</dbReference>
<evidence type="ECO:0000313" key="1">
    <source>
        <dbReference type="EMBL" id="GHO88023.1"/>
    </source>
</evidence>
<sequence>MGIPLRSNIFKNGTYEQRYFSQFPVQVAVLFSPNDQDFVEAFRSIFLELDRFTGKNLVFFAVLDPPQDWLTEAETRQWWREYTQRIGRIGFSMDDRVLVNEIARLFGIGWGELPQIVASTNLWTGEYLTFPTSSIHIQRQLEILTNLVHELGQPNIDHIAEDLSETLGIEAQYHSPDDALRYRFNRMYDVLDTAERSSGGETDWHARFLDNDFPQVEETLRRFRQWEDNRQIVDRDANNVFNNSAKEKIIEDAAGRLVAPATVAMRISQHFHRGRMLELAEYLEEESLIMVETALTIGNFLENLQNGTLRGMPLLHLGTRGRRKAKWQTLDIDFTPGAQGAWKAFELEVNLSLIQAARASISINMPEFFAIHDDKLSKEDGRVYISKRKAVDINQLDWRNKATGKQRFIMMHDALEVIRKLSGTPNFEAKISMCLGHQLPDSLFDAWKEIHEIRNRGSHVEPLQYRDYQNIIETVLSSNALDPLIGIKSKLARRRIVSSSPRGVSTNLGDMKET</sequence>
<gene>
    <name evidence="1" type="ORF">KSZ_60290</name>
</gene>
<name>A0ABQ3VRK0_9CHLR</name>
<comment type="caution">
    <text evidence="1">The sequence shown here is derived from an EMBL/GenBank/DDBJ whole genome shotgun (WGS) entry which is preliminary data.</text>
</comment>